<dbReference type="InterPro" id="IPR036388">
    <property type="entry name" value="WH-like_DNA-bd_sf"/>
</dbReference>
<dbReference type="Pfam" id="PF12965">
    <property type="entry name" value="DUF3854"/>
    <property type="match status" value="1"/>
</dbReference>
<dbReference type="SMART" id="SM00885">
    <property type="entry name" value="D5_N"/>
    <property type="match status" value="1"/>
</dbReference>
<accession>X1RLQ5</accession>
<comment type="caution">
    <text evidence="6">The sequence shown here is derived from an EMBL/GenBank/DDBJ whole genome shotgun (WGS) entry which is preliminary data.</text>
</comment>
<keyword evidence="2" id="KW-0378">Hydrolase</keyword>
<evidence type="ECO:0000256" key="3">
    <source>
        <dbReference type="ARBA" id="ARBA00022806"/>
    </source>
</evidence>
<dbReference type="NCBIfam" id="TIGR01613">
    <property type="entry name" value="primase_Cterm"/>
    <property type="match status" value="1"/>
</dbReference>
<dbReference type="InterPro" id="IPR014015">
    <property type="entry name" value="Helicase_SF3_DNA-vir"/>
</dbReference>
<protein>
    <recommendedName>
        <fullName evidence="5">SF3 helicase domain-containing protein</fullName>
    </recommendedName>
</protein>
<dbReference type="GO" id="GO:0016787">
    <property type="term" value="F:hydrolase activity"/>
    <property type="evidence" value="ECO:0007669"/>
    <property type="project" value="UniProtKB-KW"/>
</dbReference>
<keyword evidence="4" id="KW-0067">ATP-binding</keyword>
<dbReference type="Gene3D" id="1.10.10.10">
    <property type="entry name" value="Winged helix-like DNA-binding domain superfamily/Winged helix DNA-binding domain"/>
    <property type="match status" value="1"/>
</dbReference>
<evidence type="ECO:0000256" key="4">
    <source>
        <dbReference type="ARBA" id="ARBA00022840"/>
    </source>
</evidence>
<dbReference type="InterPro" id="IPR006500">
    <property type="entry name" value="Helicase_put_C_phage/plasmid"/>
</dbReference>
<name>X1RLQ5_9ZZZZ</name>
<dbReference type="Pfam" id="PF08706">
    <property type="entry name" value="D5_N"/>
    <property type="match status" value="1"/>
</dbReference>
<dbReference type="SUPFAM" id="SSF52540">
    <property type="entry name" value="P-loop containing nucleoside triphosphate hydrolases"/>
    <property type="match status" value="1"/>
</dbReference>
<evidence type="ECO:0000256" key="2">
    <source>
        <dbReference type="ARBA" id="ARBA00022801"/>
    </source>
</evidence>
<organism evidence="6">
    <name type="scientific">marine sediment metagenome</name>
    <dbReference type="NCBI Taxonomy" id="412755"/>
    <lineage>
        <taxon>unclassified sequences</taxon>
        <taxon>metagenomes</taxon>
        <taxon>ecological metagenomes</taxon>
    </lineage>
</organism>
<dbReference type="InterPro" id="IPR045455">
    <property type="entry name" value="NrS-1_pol-like_helicase"/>
</dbReference>
<proteinExistence type="predicted"/>
<evidence type="ECO:0000313" key="6">
    <source>
        <dbReference type="EMBL" id="GAI67911.1"/>
    </source>
</evidence>
<dbReference type="GO" id="GO:0005524">
    <property type="term" value="F:ATP binding"/>
    <property type="evidence" value="ECO:0007669"/>
    <property type="project" value="UniProtKB-KW"/>
</dbReference>
<dbReference type="InterPro" id="IPR027417">
    <property type="entry name" value="P-loop_NTPase"/>
</dbReference>
<feature type="domain" description="SF3 helicase" evidence="5">
    <location>
        <begin position="397"/>
        <end position="552"/>
    </location>
</feature>
<dbReference type="Pfam" id="PF03288">
    <property type="entry name" value="Pox_D5"/>
    <property type="match status" value="1"/>
</dbReference>
<reference evidence="6" key="1">
    <citation type="journal article" date="2014" name="Front. Microbiol.">
        <title>High frequency of phylogenetically diverse reductive dehalogenase-homologous genes in deep subseafloor sedimentary metagenomes.</title>
        <authorList>
            <person name="Kawai M."/>
            <person name="Futagami T."/>
            <person name="Toyoda A."/>
            <person name="Takaki Y."/>
            <person name="Nishi S."/>
            <person name="Hori S."/>
            <person name="Arai W."/>
            <person name="Tsubouchi T."/>
            <person name="Morono Y."/>
            <person name="Uchiyama I."/>
            <person name="Ito T."/>
            <person name="Fujiyama A."/>
            <person name="Inagaki F."/>
            <person name="Takami H."/>
        </authorList>
    </citation>
    <scope>NUCLEOTIDE SEQUENCE</scope>
    <source>
        <strain evidence="6">Expedition CK06-06</strain>
    </source>
</reference>
<dbReference type="GO" id="GO:0004386">
    <property type="term" value="F:helicase activity"/>
    <property type="evidence" value="ECO:0007669"/>
    <property type="project" value="UniProtKB-KW"/>
</dbReference>
<dbReference type="Gene3D" id="3.40.50.300">
    <property type="entry name" value="P-loop containing nucleotide triphosphate hydrolases"/>
    <property type="match status" value="1"/>
</dbReference>
<evidence type="ECO:0000259" key="5">
    <source>
        <dbReference type="PROSITE" id="PS51206"/>
    </source>
</evidence>
<dbReference type="PANTHER" id="PTHR35372">
    <property type="entry name" value="ATP BINDING PROTEIN-RELATED"/>
    <property type="match status" value="1"/>
</dbReference>
<evidence type="ECO:0000256" key="1">
    <source>
        <dbReference type="ARBA" id="ARBA00022741"/>
    </source>
</evidence>
<keyword evidence="1" id="KW-0547">Nucleotide-binding</keyword>
<dbReference type="AlphaFoldDB" id="X1RLQ5"/>
<dbReference type="InterPro" id="IPR024385">
    <property type="entry name" value="DUF3854"/>
</dbReference>
<dbReference type="InterPro" id="IPR004968">
    <property type="entry name" value="DNA_primase/NTPase_C"/>
</dbReference>
<dbReference type="Pfam" id="PF19263">
    <property type="entry name" value="DUF5906"/>
    <property type="match status" value="1"/>
</dbReference>
<dbReference type="EMBL" id="BARW01000014">
    <property type="protein sequence ID" value="GAI67911.1"/>
    <property type="molecule type" value="Genomic_DNA"/>
</dbReference>
<dbReference type="InterPro" id="IPR014818">
    <property type="entry name" value="Phage/plasmid_primase_P4_C"/>
</dbReference>
<dbReference type="InterPro" id="IPR051620">
    <property type="entry name" value="ORF904-like_C"/>
</dbReference>
<dbReference type="PANTHER" id="PTHR35372:SF2">
    <property type="entry name" value="SF3 HELICASE DOMAIN-CONTAINING PROTEIN"/>
    <property type="match status" value="1"/>
</dbReference>
<sequence length="687" mass="78770">MEEVFSEEVPTLLTPHFQQLHDGSAINIDVIKERQYESTLGKKRLVDLGFNPSQRRIPGIIIPLWGVNGQQIGYQYRPDHPRTIRDRITRYENQPGSSIRLDVPPRCIPKLGDPKVPIFFVEGVKKADSLASQGACAVALNGVWGFKGRNPLGGVTILADFDYITLKKRDSYVVYDSDYITIPQVSQAQDRLAEHLKRKRSKVKVIYLPPQHDGSKQGADDFLAAGHTLEELIALAAEAEIEPAVKRRGYIWEDKEGKPIKLDLELLVSDLLHEYYFATFVDTHEVLIYRDGFWKPRGQEFIERECQRRVPDSELLTRYKINEVVGHIQRTTYCDRSLFNREKFVLNLENGLLDVQTKELKAHTPQFFCTIRIPLTYDPQVDCPKIRQFFKEVLRPEDIPVTEELFGYCLIPDYTIQKAFLFLGDGANGKSTLLEVLKNFLGKDNCSNISLQGLETRPFAVADLFGKLANIYADIPSTKMTHVGLFKMLTGGDTVSAEKKFKDRFSFNNTARLFFSTNKPPKIDEDTLAFWRRWIFINFPNKFEGRKADKRLLRKLTKKSELSGLLNIALQGLERLLNKQEYSYELSPEEIAEWHLRLSDPLYAFAEDVCEADSEAWISKDELYGAFINYCDEKNIPRIGKESFGRALRNAKNANVTSQKRGPRGAQIQGWARIQLKKLEEDIDMEV</sequence>
<gene>
    <name evidence="6" type="ORF">S12H4_00189</name>
</gene>
<dbReference type="PROSITE" id="PS51206">
    <property type="entry name" value="SF3_HELICASE_1"/>
    <property type="match status" value="1"/>
</dbReference>
<keyword evidence="3" id="KW-0347">Helicase</keyword>